<name>A0A109W497_9BACT</name>
<evidence type="ECO:0000313" key="1">
    <source>
        <dbReference type="EMBL" id="AMD90076.1"/>
    </source>
</evidence>
<accession>A0A109W497</accession>
<dbReference type="STRING" id="44742.AXF13_08055"/>
<dbReference type="AlphaFoldDB" id="A0A109W497"/>
<keyword evidence="2" id="KW-1185">Reference proteome</keyword>
<dbReference type="Proteomes" id="UP000069241">
    <property type="component" value="Chromosome"/>
</dbReference>
<gene>
    <name evidence="1" type="ORF">AXF13_08055</name>
</gene>
<dbReference type="KEGG" id="dfi:AXF13_08055"/>
<sequence length="306" mass="35113">MMKNGSDTLKKILISCLEQKCRPEFYLGLDTEPGNAPDADYCDFEQGIHERLQKAVKFMLIESCGSSSQVTDFIPTLLKRYREDFFGLDGAGLAFLYEWGVSLSWLLFGRGSLSRRAWNVPQSLIKSGPVGANDLESVRIRFGWDTPETLWCFNWGSRQNNRSKSVLIRLLASLPVVHVMPEMPDMMELFHRLVTAIRQLPLDEIEAEDWLKEALGRMQKSPHLVRLLLLANQAQFSSWKLKSRQPKIYTFRIAYFLSRSLDAYGTSALLTYLRVLHAEALHLGFSGFDEVVREKTWLKTKKKNKA</sequence>
<organism evidence="1 2">
    <name type="scientific">Desulfovibrio fairfieldensis</name>
    <dbReference type="NCBI Taxonomy" id="44742"/>
    <lineage>
        <taxon>Bacteria</taxon>
        <taxon>Pseudomonadati</taxon>
        <taxon>Thermodesulfobacteriota</taxon>
        <taxon>Desulfovibrionia</taxon>
        <taxon>Desulfovibrionales</taxon>
        <taxon>Desulfovibrionaceae</taxon>
        <taxon>Desulfovibrio</taxon>
    </lineage>
</organism>
<protein>
    <submittedName>
        <fullName evidence="1">Uncharacterized protein</fullName>
    </submittedName>
</protein>
<reference evidence="2" key="1">
    <citation type="submission" date="2016-02" db="EMBL/GenBank/DDBJ databases">
        <authorList>
            <person name="Holder M.E."/>
            <person name="Ajami N.J."/>
            <person name="Petrosino J.F."/>
        </authorList>
    </citation>
    <scope>NUCLEOTIDE SEQUENCE [LARGE SCALE GENOMIC DNA]</scope>
    <source>
        <strain evidence="2">CCUG 45958</strain>
    </source>
</reference>
<dbReference type="RefSeq" id="WP_062252428.1">
    <property type="nucleotide sequence ID" value="NZ_CP014229.1"/>
</dbReference>
<proteinExistence type="predicted"/>
<dbReference type="EMBL" id="CP014229">
    <property type="protein sequence ID" value="AMD90076.1"/>
    <property type="molecule type" value="Genomic_DNA"/>
</dbReference>
<evidence type="ECO:0000313" key="2">
    <source>
        <dbReference type="Proteomes" id="UP000069241"/>
    </source>
</evidence>